<dbReference type="Pfam" id="PF01263">
    <property type="entry name" value="Aldose_epim"/>
    <property type="match status" value="1"/>
</dbReference>
<dbReference type="GO" id="GO:0005975">
    <property type="term" value="P:carbohydrate metabolic process"/>
    <property type="evidence" value="ECO:0007669"/>
    <property type="project" value="InterPro"/>
</dbReference>
<feature type="non-terminal residue" evidence="1">
    <location>
        <position position="103"/>
    </location>
</feature>
<dbReference type="GO" id="GO:0030246">
    <property type="term" value="F:carbohydrate binding"/>
    <property type="evidence" value="ECO:0007669"/>
    <property type="project" value="InterPro"/>
</dbReference>
<keyword evidence="2" id="KW-1185">Reference proteome</keyword>
<dbReference type="EMBL" id="POUA01000869">
    <property type="protein sequence ID" value="PZG13622.1"/>
    <property type="molecule type" value="Genomic_DNA"/>
</dbReference>
<evidence type="ECO:0000313" key="2">
    <source>
        <dbReference type="Proteomes" id="UP000248544"/>
    </source>
</evidence>
<dbReference type="Gene3D" id="2.70.98.10">
    <property type="match status" value="1"/>
</dbReference>
<comment type="caution">
    <text evidence="1">The sequence shown here is derived from an EMBL/GenBank/DDBJ whole genome shotgun (WGS) entry which is preliminary data.</text>
</comment>
<gene>
    <name evidence="1" type="ORF">C1I98_39760</name>
</gene>
<dbReference type="Proteomes" id="UP000248544">
    <property type="component" value="Unassembled WGS sequence"/>
</dbReference>
<sequence length="103" mass="11462">MKVVEKDFGQLPDGKIVTAFTLENIKRTQITAISYGATWQSFSVERDGVKQELLVQFDDLAAYLDNPFHFGNTIGRVGGRLSKTDYDINGAHFTLTPNDHGNV</sequence>
<accession>A0A2W2DNZ5</accession>
<dbReference type="InterPro" id="IPR011013">
    <property type="entry name" value="Gal_mutarotase_sf_dom"/>
</dbReference>
<protein>
    <submittedName>
        <fullName evidence="1">Galactose mutarotase</fullName>
    </submittedName>
</protein>
<dbReference type="SUPFAM" id="SSF74650">
    <property type="entry name" value="Galactose mutarotase-like"/>
    <property type="match status" value="1"/>
</dbReference>
<dbReference type="AlphaFoldDB" id="A0A2W2DNZ5"/>
<name>A0A2W2DNZ5_9ACTN</name>
<organism evidence="1 2">
    <name type="scientific">Spongiactinospora gelatinilytica</name>
    <dbReference type="NCBI Taxonomy" id="2666298"/>
    <lineage>
        <taxon>Bacteria</taxon>
        <taxon>Bacillati</taxon>
        <taxon>Actinomycetota</taxon>
        <taxon>Actinomycetes</taxon>
        <taxon>Streptosporangiales</taxon>
        <taxon>Streptosporangiaceae</taxon>
        <taxon>Spongiactinospora</taxon>
    </lineage>
</organism>
<dbReference type="InterPro" id="IPR014718">
    <property type="entry name" value="GH-type_carb-bd"/>
</dbReference>
<proteinExistence type="predicted"/>
<reference evidence="1 2" key="1">
    <citation type="submission" date="2018-01" db="EMBL/GenBank/DDBJ databases">
        <title>Draft genome sequence of Sphaerisporangium sp. 7K107.</title>
        <authorList>
            <person name="Sahin N."/>
            <person name="Saygin H."/>
            <person name="Ay H."/>
        </authorList>
    </citation>
    <scope>NUCLEOTIDE SEQUENCE [LARGE SCALE GENOMIC DNA]</scope>
    <source>
        <strain evidence="1 2">7K107</strain>
    </source>
</reference>
<dbReference type="InterPro" id="IPR008183">
    <property type="entry name" value="Aldose_1/G6P_1-epimerase"/>
</dbReference>
<dbReference type="GO" id="GO:0016853">
    <property type="term" value="F:isomerase activity"/>
    <property type="evidence" value="ECO:0007669"/>
    <property type="project" value="InterPro"/>
</dbReference>
<evidence type="ECO:0000313" key="1">
    <source>
        <dbReference type="EMBL" id="PZG13622.1"/>
    </source>
</evidence>